<dbReference type="AlphaFoldDB" id="A0A016SLC1"/>
<evidence type="ECO:0000313" key="3">
    <source>
        <dbReference type="Proteomes" id="UP000024635"/>
    </source>
</evidence>
<name>A0A016SLC1_9BILA</name>
<proteinExistence type="predicted"/>
<keyword evidence="1" id="KW-0812">Transmembrane</keyword>
<organism evidence="2 3">
    <name type="scientific">Ancylostoma ceylanicum</name>
    <dbReference type="NCBI Taxonomy" id="53326"/>
    <lineage>
        <taxon>Eukaryota</taxon>
        <taxon>Metazoa</taxon>
        <taxon>Ecdysozoa</taxon>
        <taxon>Nematoda</taxon>
        <taxon>Chromadorea</taxon>
        <taxon>Rhabditida</taxon>
        <taxon>Rhabditina</taxon>
        <taxon>Rhabditomorpha</taxon>
        <taxon>Strongyloidea</taxon>
        <taxon>Ancylostomatidae</taxon>
        <taxon>Ancylostomatinae</taxon>
        <taxon>Ancylostoma</taxon>
    </lineage>
</organism>
<protein>
    <submittedName>
        <fullName evidence="2">Uncharacterized protein</fullName>
    </submittedName>
</protein>
<evidence type="ECO:0000313" key="2">
    <source>
        <dbReference type="EMBL" id="EYB91137.1"/>
    </source>
</evidence>
<sequence>MHDADVQLSLFNVVSACIVALLLTAVIIILVVAYIRTKSRGTLKNSISTSVTVESYLESIAINNNNDSSSRDYFRNALYACTNNNRHRYDSIVTV</sequence>
<dbReference type="Proteomes" id="UP000024635">
    <property type="component" value="Unassembled WGS sequence"/>
</dbReference>
<feature type="transmembrane region" description="Helical" evidence="1">
    <location>
        <begin position="12"/>
        <end position="35"/>
    </location>
</feature>
<keyword evidence="1" id="KW-1133">Transmembrane helix</keyword>
<evidence type="ECO:0000256" key="1">
    <source>
        <dbReference type="SAM" id="Phobius"/>
    </source>
</evidence>
<keyword evidence="3" id="KW-1185">Reference proteome</keyword>
<comment type="caution">
    <text evidence="2">The sequence shown here is derived from an EMBL/GenBank/DDBJ whole genome shotgun (WGS) entry which is preliminary data.</text>
</comment>
<gene>
    <name evidence="2" type="primary">Acey_s0210.g2148</name>
    <name evidence="2" type="ORF">Y032_0210g2148</name>
</gene>
<dbReference type="EMBL" id="JARK01001546">
    <property type="protein sequence ID" value="EYB91137.1"/>
    <property type="molecule type" value="Genomic_DNA"/>
</dbReference>
<accession>A0A016SLC1</accession>
<reference evidence="3" key="1">
    <citation type="journal article" date="2015" name="Nat. Genet.">
        <title>The genome and transcriptome of the zoonotic hookworm Ancylostoma ceylanicum identify infection-specific gene families.</title>
        <authorList>
            <person name="Schwarz E.M."/>
            <person name="Hu Y."/>
            <person name="Antoshechkin I."/>
            <person name="Miller M.M."/>
            <person name="Sternberg P.W."/>
            <person name="Aroian R.V."/>
        </authorList>
    </citation>
    <scope>NUCLEOTIDE SEQUENCE</scope>
    <source>
        <strain evidence="3">HY135</strain>
    </source>
</reference>
<keyword evidence="1" id="KW-0472">Membrane</keyword>